<reference evidence="7 8" key="1">
    <citation type="submission" date="2018-10" db="EMBL/GenBank/DDBJ databases">
        <title>Butyricimonas faecalis sp. nov., isolated from human faeces and emended description of the genus Butyricimonas.</title>
        <authorList>
            <person name="Le Roy T."/>
            <person name="Van der Smissen P."/>
            <person name="Paquot A."/>
            <person name="Delzenne N."/>
            <person name="Muccioli G."/>
            <person name="Collet J.-F."/>
            <person name="Cani P.D."/>
        </authorList>
    </citation>
    <scope>NUCLEOTIDE SEQUENCE [LARGE SCALE GENOMIC DNA]</scope>
    <source>
        <strain evidence="7 8">H184</strain>
    </source>
</reference>
<accession>A0A3Q9INR3</accession>
<keyword evidence="8" id="KW-1185">Reference proteome</keyword>
<dbReference type="InterPro" id="IPR036526">
    <property type="entry name" value="C-N_Hydrolase_sf"/>
</dbReference>
<dbReference type="EC" id="3.5.1.3" evidence="3"/>
<sequence>MNVAIVQAHLEWENVPVNLKLFNKRIAAIEGANVIVLPEMFASGFTMKGKERVTPFYEAIYQCMQEWAREKDALIMGSTAYFEDEHYYNRLLAAFPDGKILHYDKKHLFTMGEEKEHFTAGNELLVFDYQGVRIAPFICYDLRFPVWSRNTGAYDLAVYVANWPEARRQPWQILLMARAIENQCYVVGVNRVGEDGVGLNYSGDSAVISPKGEVLAACEPFADEVKQVNIDLKALREFRRKFPVLEDRDEFTIED</sequence>
<evidence type="ECO:0000256" key="3">
    <source>
        <dbReference type="ARBA" id="ARBA00039118"/>
    </source>
</evidence>
<dbReference type="InterPro" id="IPR003010">
    <property type="entry name" value="C-N_Hydrolase"/>
</dbReference>
<dbReference type="RefSeq" id="WP_106624726.1">
    <property type="nucleotide sequence ID" value="NZ_CP032819.1"/>
</dbReference>
<keyword evidence="2 7" id="KW-0378">Hydrolase</keyword>
<dbReference type="PROSITE" id="PS50263">
    <property type="entry name" value="CN_HYDROLASE"/>
    <property type="match status" value="1"/>
</dbReference>
<protein>
    <recommendedName>
        <fullName evidence="5">Omega-amidase YafV</fullName>
        <ecNumber evidence="3">3.5.1.3</ecNumber>
    </recommendedName>
</protein>
<evidence type="ECO:0000256" key="5">
    <source>
        <dbReference type="ARBA" id="ARBA00072139"/>
    </source>
</evidence>
<dbReference type="GO" id="GO:0050152">
    <property type="term" value="F:omega-amidase activity"/>
    <property type="evidence" value="ECO:0007669"/>
    <property type="project" value="UniProtKB-EC"/>
</dbReference>
<dbReference type="PROSITE" id="PS01227">
    <property type="entry name" value="UPF0012"/>
    <property type="match status" value="1"/>
</dbReference>
<dbReference type="GO" id="GO:0106008">
    <property type="term" value="F:2-oxoglutaramate amidase activity"/>
    <property type="evidence" value="ECO:0007669"/>
    <property type="project" value="TreeGrafter"/>
</dbReference>
<evidence type="ECO:0000256" key="2">
    <source>
        <dbReference type="ARBA" id="ARBA00022801"/>
    </source>
</evidence>
<evidence type="ECO:0000313" key="8">
    <source>
        <dbReference type="Proteomes" id="UP000270673"/>
    </source>
</evidence>
<dbReference type="Pfam" id="PF00795">
    <property type="entry name" value="CN_hydrolase"/>
    <property type="match status" value="1"/>
</dbReference>
<dbReference type="PANTHER" id="PTHR47799:SF1">
    <property type="entry name" value="OMEGA-AMIDASE YAFV"/>
    <property type="match status" value="1"/>
</dbReference>
<organism evidence="7 8">
    <name type="scientific">Butyricimonas faecalis</name>
    <dbReference type="NCBI Taxonomy" id="2093856"/>
    <lineage>
        <taxon>Bacteria</taxon>
        <taxon>Pseudomonadati</taxon>
        <taxon>Bacteroidota</taxon>
        <taxon>Bacteroidia</taxon>
        <taxon>Bacteroidales</taxon>
        <taxon>Odoribacteraceae</taxon>
        <taxon>Butyricimonas</taxon>
    </lineage>
</organism>
<evidence type="ECO:0000256" key="4">
    <source>
        <dbReference type="ARBA" id="ARBA00052904"/>
    </source>
</evidence>
<dbReference type="AlphaFoldDB" id="A0A3Q9INR3"/>
<dbReference type="PANTHER" id="PTHR47799">
    <property type="entry name" value="OMEGA-AMIDASE YAFV"/>
    <property type="match status" value="1"/>
</dbReference>
<dbReference type="OrthoDB" id="9811121at2"/>
<gene>
    <name evidence="7" type="ORF">D8S85_02745</name>
</gene>
<comment type="catalytic activity">
    <reaction evidence="4">
        <text>a monoamide of a dicarboxylate + H2O = a dicarboxylate + NH4(+)</text>
        <dbReference type="Rhea" id="RHEA:11716"/>
        <dbReference type="ChEBI" id="CHEBI:15377"/>
        <dbReference type="ChEBI" id="CHEBI:28938"/>
        <dbReference type="ChEBI" id="CHEBI:28965"/>
        <dbReference type="ChEBI" id="CHEBI:77450"/>
        <dbReference type="EC" id="3.5.1.3"/>
    </reaction>
</comment>
<evidence type="ECO:0000259" key="6">
    <source>
        <dbReference type="PROSITE" id="PS50263"/>
    </source>
</evidence>
<proteinExistence type="inferred from homology"/>
<evidence type="ECO:0000313" key="7">
    <source>
        <dbReference type="EMBL" id="AZS28574.1"/>
    </source>
</evidence>
<dbReference type="EMBL" id="CP032819">
    <property type="protein sequence ID" value="AZS28574.1"/>
    <property type="molecule type" value="Genomic_DNA"/>
</dbReference>
<dbReference type="Proteomes" id="UP000270673">
    <property type="component" value="Chromosome"/>
</dbReference>
<dbReference type="InterPro" id="IPR001110">
    <property type="entry name" value="UPF0012_CS"/>
</dbReference>
<dbReference type="FunFam" id="3.60.110.10:FF:000004">
    <property type="entry name" value="Carbon-nitrogen hydrolase"/>
    <property type="match status" value="1"/>
</dbReference>
<dbReference type="Gene3D" id="3.60.110.10">
    <property type="entry name" value="Carbon-nitrogen hydrolase"/>
    <property type="match status" value="1"/>
</dbReference>
<evidence type="ECO:0000256" key="1">
    <source>
        <dbReference type="ARBA" id="ARBA00010613"/>
    </source>
</evidence>
<dbReference type="SUPFAM" id="SSF56317">
    <property type="entry name" value="Carbon-nitrogen hydrolase"/>
    <property type="match status" value="1"/>
</dbReference>
<dbReference type="NCBIfam" id="NF007757">
    <property type="entry name" value="PRK10438.1"/>
    <property type="match status" value="1"/>
</dbReference>
<comment type="similarity">
    <text evidence="1">Belongs to the carbon-nitrogen hydrolase superfamily. NIT1/NIT2 family.</text>
</comment>
<dbReference type="InterPro" id="IPR052737">
    <property type="entry name" value="Omega-amidase_YafV"/>
</dbReference>
<feature type="domain" description="CN hydrolase" evidence="6">
    <location>
        <begin position="1"/>
        <end position="232"/>
    </location>
</feature>
<name>A0A3Q9INR3_9BACT</name>
<dbReference type="KEGG" id="buy:D8S85_02745"/>